<protein>
    <submittedName>
        <fullName evidence="2">Uncharacterized protein</fullName>
    </submittedName>
</protein>
<evidence type="ECO:0000313" key="3">
    <source>
        <dbReference type="Proteomes" id="UP001207930"/>
    </source>
</evidence>
<accession>A0ABT3FJG1</accession>
<dbReference type="Proteomes" id="UP001207930">
    <property type="component" value="Unassembled WGS sequence"/>
</dbReference>
<evidence type="ECO:0000256" key="1">
    <source>
        <dbReference type="SAM" id="MobiDB-lite"/>
    </source>
</evidence>
<feature type="compositionally biased region" description="Basic and acidic residues" evidence="1">
    <location>
        <begin position="1"/>
        <end position="11"/>
    </location>
</feature>
<organism evidence="2 3">
    <name type="scientific">Luteolibacter flavescens</name>
    <dbReference type="NCBI Taxonomy" id="1859460"/>
    <lineage>
        <taxon>Bacteria</taxon>
        <taxon>Pseudomonadati</taxon>
        <taxon>Verrucomicrobiota</taxon>
        <taxon>Verrucomicrobiia</taxon>
        <taxon>Verrucomicrobiales</taxon>
        <taxon>Verrucomicrobiaceae</taxon>
        <taxon>Luteolibacter</taxon>
    </lineage>
</organism>
<sequence>MRPWSGDKSDTPGDGTPRMTHTSATSNPGQADASKQVASSEKTDRLASLSNR</sequence>
<proteinExistence type="predicted"/>
<gene>
    <name evidence="2" type="ORF">OKA04_00240</name>
</gene>
<keyword evidence="3" id="KW-1185">Reference proteome</keyword>
<dbReference type="RefSeq" id="WP_264499098.1">
    <property type="nucleotide sequence ID" value="NZ_JAPDDS010000001.1"/>
</dbReference>
<evidence type="ECO:0000313" key="2">
    <source>
        <dbReference type="EMBL" id="MCW1883135.1"/>
    </source>
</evidence>
<feature type="region of interest" description="Disordered" evidence="1">
    <location>
        <begin position="1"/>
        <end position="52"/>
    </location>
</feature>
<dbReference type="EMBL" id="JAPDDS010000001">
    <property type="protein sequence ID" value="MCW1883135.1"/>
    <property type="molecule type" value="Genomic_DNA"/>
</dbReference>
<name>A0ABT3FJG1_9BACT</name>
<reference evidence="2 3" key="1">
    <citation type="submission" date="2022-10" db="EMBL/GenBank/DDBJ databases">
        <title>Luteolibacter flavescens strain MCCC 1K03193, whole genome shotgun sequencing project.</title>
        <authorList>
            <person name="Zhao G."/>
            <person name="Shen L."/>
        </authorList>
    </citation>
    <scope>NUCLEOTIDE SEQUENCE [LARGE SCALE GENOMIC DNA]</scope>
    <source>
        <strain evidence="2 3">MCCC 1K03193</strain>
    </source>
</reference>
<feature type="compositionally biased region" description="Polar residues" evidence="1">
    <location>
        <begin position="19"/>
        <end position="29"/>
    </location>
</feature>
<comment type="caution">
    <text evidence="2">The sequence shown here is derived from an EMBL/GenBank/DDBJ whole genome shotgun (WGS) entry which is preliminary data.</text>
</comment>